<evidence type="ECO:0000256" key="11">
    <source>
        <dbReference type="ARBA" id="ARBA00023065"/>
    </source>
</evidence>
<dbReference type="Gene3D" id="1.10.287.70">
    <property type="match status" value="2"/>
</dbReference>
<feature type="transmembrane region" description="Helical" evidence="18">
    <location>
        <begin position="448"/>
        <end position="470"/>
    </location>
</feature>
<proteinExistence type="inferred from homology"/>
<dbReference type="EnsemblMetazoa" id="CLYHEMT002457.1">
    <property type="protein sequence ID" value="CLYHEMP002457.1"/>
    <property type="gene ID" value="CLYHEMG002457"/>
</dbReference>
<name>A0A7M5V2J7_9CNID</name>
<feature type="transmembrane region" description="Helical" evidence="18">
    <location>
        <begin position="306"/>
        <end position="328"/>
    </location>
</feature>
<comment type="subcellular location">
    <subcellularLocation>
        <location evidence="1 16">Membrane</location>
        <topology evidence="1 16">Multi-pass membrane protein</topology>
    </subcellularLocation>
</comment>
<keyword evidence="21" id="KW-1185">Reference proteome</keyword>
<evidence type="ECO:0000256" key="9">
    <source>
        <dbReference type="ARBA" id="ARBA00022882"/>
    </source>
</evidence>
<dbReference type="FunFam" id="1.20.120.350:FF:000009">
    <property type="entry name" value="Voltage-dependent T-type calcium channel subunit alpha"/>
    <property type="match status" value="1"/>
</dbReference>
<feature type="domain" description="Ion transport" evidence="19">
    <location>
        <begin position="798"/>
        <end position="921"/>
    </location>
</feature>
<dbReference type="SUPFAM" id="SSF81324">
    <property type="entry name" value="Voltage-gated potassium channels"/>
    <property type="match status" value="3"/>
</dbReference>
<evidence type="ECO:0000256" key="15">
    <source>
        <dbReference type="PIRSR" id="PIRSR602077-1"/>
    </source>
</evidence>
<feature type="compositionally biased region" description="Basic and acidic residues" evidence="17">
    <location>
        <begin position="692"/>
        <end position="707"/>
    </location>
</feature>
<feature type="transmembrane region" description="Helical" evidence="18">
    <location>
        <begin position="63"/>
        <end position="81"/>
    </location>
</feature>
<reference evidence="20" key="1">
    <citation type="submission" date="2021-01" db="UniProtKB">
        <authorList>
            <consortium name="EnsemblMetazoa"/>
        </authorList>
    </citation>
    <scope>IDENTIFICATION</scope>
</reference>
<dbReference type="InterPro" id="IPR002077">
    <property type="entry name" value="VDCCAlpha1"/>
</dbReference>
<dbReference type="PRINTS" id="PR00167">
    <property type="entry name" value="CACHANNEL"/>
</dbReference>
<evidence type="ECO:0000256" key="17">
    <source>
        <dbReference type="SAM" id="MobiDB-lite"/>
    </source>
</evidence>
<evidence type="ECO:0000259" key="19">
    <source>
        <dbReference type="Pfam" id="PF00520"/>
    </source>
</evidence>
<dbReference type="GO" id="GO:0008331">
    <property type="term" value="F:high voltage-gated calcium channel activity"/>
    <property type="evidence" value="ECO:0007669"/>
    <property type="project" value="TreeGrafter"/>
</dbReference>
<organism evidence="20 21">
    <name type="scientific">Clytia hemisphaerica</name>
    <dbReference type="NCBI Taxonomy" id="252671"/>
    <lineage>
        <taxon>Eukaryota</taxon>
        <taxon>Metazoa</taxon>
        <taxon>Cnidaria</taxon>
        <taxon>Hydrozoa</taxon>
        <taxon>Hydroidolina</taxon>
        <taxon>Leptothecata</taxon>
        <taxon>Obeliida</taxon>
        <taxon>Clytiidae</taxon>
        <taxon>Clytia</taxon>
    </lineage>
</organism>
<evidence type="ECO:0000256" key="8">
    <source>
        <dbReference type="ARBA" id="ARBA00022837"/>
    </source>
</evidence>
<feature type="binding site" evidence="15">
    <location>
        <position position="285"/>
    </location>
    <ligand>
        <name>Ca(2+)</name>
        <dbReference type="ChEBI" id="CHEBI:29108"/>
    </ligand>
</feature>
<sequence length="940" mass="107087">MSVRDGGDRRPSAIPTNFQSHSRASSLQKITGPERKKYSSLFIFSESNKFRNLCRLISESKPFDLFILMTIAVNCVLLALNTPLPQYDKSKLNLQLEKAEIYLLAIFIVEALLKIVTRGFILHPGSYLRNAWNVLDFVVVVTGIMSLPYLNLDIDANALKALRAGRVLRPLKLVSGIPSLQVVMKSIMRAMAPLLQICLLVIFVIIIYSIIGLEFLNGSFHYSCRDNNSALMDGEHQLCSPEGLGYQCPPGYECKRYWDGPNKGITSFDNMLLSMLTVFTCITCEGWTDTMYWTFDVADKNGYIFWIYYFSLNIIGAQFMLNLVLGVLSGEFGKERERVENRTAFLLLRQGQQVDRALTGYMDWIDTAEKAIIEEEDEEDEEHTQFRSSRTKGNTGNLGMTKVLTKNAAGKNFRLNIHGKEKKKPWKEIFRKKNRRMKIRIKKVVEHAVFYWLVITCVFLNTISVAAEYYLQPQWLTDLQDIAEIIFLSFFLMEMCLKLYGLGPRLYFRSKFNKFDSLVVTAGVFELILYKKYGISMGISVLRALRLLRLFKFTRYWKSLKNLITSLLSSMKSIISLLFLLFLFILIYALLGMQLFGGSFAKTIPQPRTNFDDFGNAMLAVFQILTGEDWNMVMYEGVTAYHGPKTPKGLAIAFIYFVTLVILGNYTLLNVFLAIAVDNLTNAQEIGDDEKAEEREREKHKQEIKEKYAPKAGAGRNLDVYYKDSGMNGSTISEFDRIPNDGGRAQPGHDWVKNLKQPGRMTGNIRGGEGTEMIQTNTLFIFSPQNPIRQRIHNFVASKYFDNTILILILISSGFLALENTIDKDATINKVLWKFDYVFTSIFALEVILKVVDSGVILHKGSYFRDVWNCTDALVVCCAIASMVLSSSKSSSSSQQVVKVLRVLRVLRPFKAINKTKKLKVSTIYPHFTSERALNNKEFF</sequence>
<evidence type="ECO:0000256" key="6">
    <source>
        <dbReference type="ARBA" id="ARBA00022723"/>
    </source>
</evidence>
<accession>A0A7M5V2J7</accession>
<feature type="region of interest" description="Disordered" evidence="17">
    <location>
        <begin position="688"/>
        <end position="707"/>
    </location>
</feature>
<dbReference type="FunFam" id="1.20.120.350:FF:000001">
    <property type="entry name" value="Voltage-dependent L-type calcium channel subunit alpha"/>
    <property type="match status" value="1"/>
</dbReference>
<feature type="transmembrane region" description="Helical" evidence="18">
    <location>
        <begin position="838"/>
        <end position="858"/>
    </location>
</feature>
<comment type="similarity">
    <text evidence="16">Belongs to the calcium channel alpha-1 subunit (TC 1.A.1.11) family.</text>
</comment>
<keyword evidence="2" id="KW-0813">Transport</keyword>
<keyword evidence="3 16" id="KW-0109">Calcium transport</keyword>
<dbReference type="AlphaFoldDB" id="A0A7M5V2J7"/>
<feature type="transmembrane region" description="Helical" evidence="18">
    <location>
        <begin position="272"/>
        <end position="294"/>
    </location>
</feature>
<feature type="region of interest" description="Disordered" evidence="17">
    <location>
        <begin position="1"/>
        <end position="29"/>
    </location>
</feature>
<evidence type="ECO:0000256" key="3">
    <source>
        <dbReference type="ARBA" id="ARBA00022568"/>
    </source>
</evidence>
<feature type="transmembrane region" description="Helical" evidence="18">
    <location>
        <begin position="482"/>
        <end position="500"/>
    </location>
</feature>
<evidence type="ECO:0000313" key="20">
    <source>
        <dbReference type="EnsemblMetazoa" id="CLYHEMP002457.1"/>
    </source>
</evidence>
<keyword evidence="5 18" id="KW-0812">Transmembrane</keyword>
<dbReference type="InterPro" id="IPR050599">
    <property type="entry name" value="VDCC_alpha-1_subunit"/>
</dbReference>
<feature type="transmembrane region" description="Helical" evidence="18">
    <location>
        <begin position="101"/>
        <end position="121"/>
    </location>
</feature>
<evidence type="ECO:0000256" key="4">
    <source>
        <dbReference type="ARBA" id="ARBA00022673"/>
    </source>
</evidence>
<dbReference type="Gene3D" id="1.20.120.350">
    <property type="entry name" value="Voltage-gated potassium channels. Chain C"/>
    <property type="match status" value="3"/>
</dbReference>
<dbReference type="Pfam" id="PF00520">
    <property type="entry name" value="Ion_trans"/>
    <property type="match status" value="3"/>
</dbReference>
<feature type="transmembrane region" description="Helical" evidence="18">
    <location>
        <begin position="194"/>
        <end position="216"/>
    </location>
</feature>
<keyword evidence="14" id="KW-0407">Ion channel</keyword>
<dbReference type="GO" id="GO:0046872">
    <property type="term" value="F:metal ion binding"/>
    <property type="evidence" value="ECO:0007669"/>
    <property type="project" value="UniProtKB-KW"/>
</dbReference>
<evidence type="ECO:0000256" key="18">
    <source>
        <dbReference type="SAM" id="Phobius"/>
    </source>
</evidence>
<dbReference type="Proteomes" id="UP000594262">
    <property type="component" value="Unplaced"/>
</dbReference>
<feature type="transmembrane region" description="Helical" evidence="18">
    <location>
        <begin position="574"/>
        <end position="596"/>
    </location>
</feature>
<keyword evidence="6 15" id="KW-0479">Metal-binding</keyword>
<feature type="transmembrane region" description="Helical" evidence="18">
    <location>
        <begin position="650"/>
        <end position="677"/>
    </location>
</feature>
<dbReference type="InterPro" id="IPR005821">
    <property type="entry name" value="Ion_trans_dom"/>
</dbReference>
<dbReference type="OrthoDB" id="431720at2759"/>
<dbReference type="FunFam" id="1.10.287.70:FF:000107">
    <property type="entry name" value="Voltage-dependent L-type calcium channel subunit alpha"/>
    <property type="match status" value="1"/>
</dbReference>
<evidence type="ECO:0000256" key="5">
    <source>
        <dbReference type="ARBA" id="ARBA00022692"/>
    </source>
</evidence>
<evidence type="ECO:0000256" key="2">
    <source>
        <dbReference type="ARBA" id="ARBA00022448"/>
    </source>
</evidence>
<evidence type="ECO:0000256" key="13">
    <source>
        <dbReference type="ARBA" id="ARBA00023180"/>
    </source>
</evidence>
<feature type="domain" description="Ion transport" evidence="19">
    <location>
        <begin position="61"/>
        <end position="338"/>
    </location>
</feature>
<evidence type="ECO:0000256" key="10">
    <source>
        <dbReference type="ARBA" id="ARBA00022989"/>
    </source>
</evidence>
<keyword evidence="8 15" id="KW-0106">Calcium</keyword>
<dbReference type="InterPro" id="IPR027359">
    <property type="entry name" value="Volt_channel_dom_sf"/>
</dbReference>
<dbReference type="PANTHER" id="PTHR45628">
    <property type="entry name" value="VOLTAGE-DEPENDENT CALCIUM CHANNEL TYPE A SUBUNIT ALPHA-1"/>
    <property type="match status" value="1"/>
</dbReference>
<evidence type="ECO:0000256" key="16">
    <source>
        <dbReference type="RuleBase" id="RU003808"/>
    </source>
</evidence>
<dbReference type="Gene3D" id="6.10.250.2500">
    <property type="match status" value="1"/>
</dbReference>
<evidence type="ECO:0000256" key="12">
    <source>
        <dbReference type="ARBA" id="ARBA00023136"/>
    </source>
</evidence>
<protein>
    <recommendedName>
        <fullName evidence="19">Ion transport domain-containing protein</fullName>
    </recommendedName>
</protein>
<evidence type="ECO:0000256" key="1">
    <source>
        <dbReference type="ARBA" id="ARBA00004141"/>
    </source>
</evidence>
<keyword evidence="4 16" id="KW-0107">Calcium channel</keyword>
<feature type="transmembrane region" description="Helical" evidence="18">
    <location>
        <begin position="133"/>
        <end position="150"/>
    </location>
</feature>
<keyword evidence="12 18" id="KW-0472">Membrane</keyword>
<keyword evidence="11" id="KW-0406">Ion transport</keyword>
<evidence type="ECO:0000256" key="14">
    <source>
        <dbReference type="ARBA" id="ARBA00023303"/>
    </source>
</evidence>
<feature type="transmembrane region" description="Helical" evidence="18">
    <location>
        <begin position="800"/>
        <end position="818"/>
    </location>
</feature>
<keyword evidence="10 18" id="KW-1133">Transmembrane helix</keyword>
<dbReference type="FunFam" id="1.20.120.350:FF:000011">
    <property type="entry name" value="Voltage-dependent N-type calcium channel subunit alpha"/>
    <property type="match status" value="1"/>
</dbReference>
<feature type="compositionally biased region" description="Polar residues" evidence="17">
    <location>
        <begin position="14"/>
        <end position="29"/>
    </location>
</feature>
<evidence type="ECO:0000256" key="7">
    <source>
        <dbReference type="ARBA" id="ARBA00022737"/>
    </source>
</evidence>
<feature type="domain" description="Ion transport" evidence="19">
    <location>
        <begin position="447"/>
        <end position="685"/>
    </location>
</feature>
<dbReference type="GO" id="GO:0098703">
    <property type="term" value="P:calcium ion import across plasma membrane"/>
    <property type="evidence" value="ECO:0007669"/>
    <property type="project" value="TreeGrafter"/>
</dbReference>
<keyword evidence="13" id="KW-0325">Glycoprotein</keyword>
<dbReference type="PANTHER" id="PTHR45628:SF7">
    <property type="entry name" value="VOLTAGE-DEPENDENT CALCIUM CHANNEL TYPE A SUBUNIT ALPHA-1"/>
    <property type="match status" value="1"/>
</dbReference>
<feature type="compositionally biased region" description="Basic and acidic residues" evidence="17">
    <location>
        <begin position="1"/>
        <end position="11"/>
    </location>
</feature>
<evidence type="ECO:0000313" key="21">
    <source>
        <dbReference type="Proteomes" id="UP000594262"/>
    </source>
</evidence>
<keyword evidence="7" id="KW-0677">Repeat</keyword>
<feature type="binding site" evidence="15">
    <location>
        <position position="628"/>
    </location>
    <ligand>
        <name>Ca(2+)</name>
        <dbReference type="ChEBI" id="CHEBI:29108"/>
    </ligand>
</feature>
<keyword evidence="9 16" id="KW-0851">Voltage-gated channel</keyword>
<dbReference type="GO" id="GO:0005891">
    <property type="term" value="C:voltage-gated calcium channel complex"/>
    <property type="evidence" value="ECO:0007669"/>
    <property type="project" value="InterPro"/>
</dbReference>